<evidence type="ECO:0000313" key="3">
    <source>
        <dbReference type="EMBL" id="GAA1127190.1"/>
    </source>
</evidence>
<comment type="caution">
    <text evidence="3">The sequence shown here is derived from an EMBL/GenBank/DDBJ whole genome shotgun (WGS) entry which is preliminary data.</text>
</comment>
<dbReference type="InterPro" id="IPR006283">
    <property type="entry name" value="ThiL-like"/>
</dbReference>
<dbReference type="InterPro" id="IPR036676">
    <property type="entry name" value="PurM-like_C_sf"/>
</dbReference>
<feature type="domain" description="PurM-like C-terminal" evidence="2">
    <location>
        <begin position="211"/>
        <end position="323"/>
    </location>
</feature>
<evidence type="ECO:0000313" key="4">
    <source>
        <dbReference type="Proteomes" id="UP001499979"/>
    </source>
</evidence>
<name>A0ABN1U7N9_9ACTN</name>
<organism evidence="3 4">
    <name type="scientific">Nocardioides aquiterrae</name>
    <dbReference type="NCBI Taxonomy" id="203799"/>
    <lineage>
        <taxon>Bacteria</taxon>
        <taxon>Bacillati</taxon>
        <taxon>Actinomycetota</taxon>
        <taxon>Actinomycetes</taxon>
        <taxon>Propionibacteriales</taxon>
        <taxon>Nocardioidaceae</taxon>
        <taxon>Nocardioides</taxon>
    </lineage>
</organism>
<dbReference type="Gene3D" id="3.30.1330.10">
    <property type="entry name" value="PurM-like, N-terminal domain"/>
    <property type="match status" value="1"/>
</dbReference>
<dbReference type="EMBL" id="BAAAJE010000001">
    <property type="protein sequence ID" value="GAA1127190.1"/>
    <property type="molecule type" value="Genomic_DNA"/>
</dbReference>
<accession>A0ABN1U7N9</accession>
<proteinExistence type="predicted"/>
<evidence type="ECO:0000259" key="2">
    <source>
        <dbReference type="Pfam" id="PF02769"/>
    </source>
</evidence>
<keyword evidence="4" id="KW-1185">Reference proteome</keyword>
<evidence type="ECO:0000259" key="1">
    <source>
        <dbReference type="Pfam" id="PF00586"/>
    </source>
</evidence>
<feature type="domain" description="PurM-like N-terminal" evidence="1">
    <location>
        <begin position="69"/>
        <end position="174"/>
    </location>
</feature>
<sequence length="345" mass="36266">MGRDGSRLSADTRIYYRIRPMAGPPLTVTRTDPREVVDIVRRHAGVSGKAAIAAVAGFVDPSDPVHGPGDDGAVVELDGARAVVCGEAIAPQFVRSDPYGAGIASVLANVNDVAAMGGVPKAIVNTVIGRDADLSEVLRGMRDAADMYEVPIVGGHLTGADSDAALSAFALGQVRTPLSMANVRPGQAVLFAACLDGTMRTDFPFFTSIAQQRPTLARDVRLLARLADLGAAVAAKDVSMAGALGSLAMLLEFTRHGVDVDLDRLPVPADTDPLRWLIAFPTYGFWLAAPQDRAADCRRVFEQHGLACAQVGAVNESTRMTVRSGGRQAHLLDLATESITGLWAS</sequence>
<dbReference type="InterPro" id="IPR016188">
    <property type="entry name" value="PurM-like_N"/>
</dbReference>
<dbReference type="SUPFAM" id="SSF55326">
    <property type="entry name" value="PurM N-terminal domain-like"/>
    <property type="match status" value="1"/>
</dbReference>
<gene>
    <name evidence="3" type="ORF">GCM10009606_03560</name>
</gene>
<protein>
    <submittedName>
        <fullName evidence="3">Methanogenesis marker 2 protein</fullName>
    </submittedName>
</protein>
<dbReference type="InterPro" id="IPR036921">
    <property type="entry name" value="PurM-like_N_sf"/>
</dbReference>
<dbReference type="PANTHER" id="PTHR30270:SF0">
    <property type="entry name" value="THIAMINE-MONOPHOSPHATE KINASE"/>
    <property type="match status" value="1"/>
</dbReference>
<dbReference type="Pfam" id="PF00586">
    <property type="entry name" value="AIRS"/>
    <property type="match status" value="1"/>
</dbReference>
<dbReference type="PANTHER" id="PTHR30270">
    <property type="entry name" value="THIAMINE-MONOPHOSPHATE KINASE"/>
    <property type="match status" value="1"/>
</dbReference>
<dbReference type="Pfam" id="PF02769">
    <property type="entry name" value="AIRS_C"/>
    <property type="match status" value="1"/>
</dbReference>
<dbReference type="Proteomes" id="UP001499979">
    <property type="component" value="Unassembled WGS sequence"/>
</dbReference>
<reference evidence="3 4" key="1">
    <citation type="journal article" date="2019" name="Int. J. Syst. Evol. Microbiol.">
        <title>The Global Catalogue of Microorganisms (GCM) 10K type strain sequencing project: providing services to taxonomists for standard genome sequencing and annotation.</title>
        <authorList>
            <consortium name="The Broad Institute Genomics Platform"/>
            <consortium name="The Broad Institute Genome Sequencing Center for Infectious Disease"/>
            <person name="Wu L."/>
            <person name="Ma J."/>
        </authorList>
    </citation>
    <scope>NUCLEOTIDE SEQUENCE [LARGE SCALE GENOMIC DNA]</scope>
    <source>
        <strain evidence="3 4">JCM 11813</strain>
    </source>
</reference>
<dbReference type="InterPro" id="IPR010918">
    <property type="entry name" value="PurM-like_C_dom"/>
</dbReference>
<dbReference type="SUPFAM" id="SSF56042">
    <property type="entry name" value="PurM C-terminal domain-like"/>
    <property type="match status" value="1"/>
</dbReference>
<dbReference type="Gene3D" id="3.90.650.10">
    <property type="entry name" value="PurM-like C-terminal domain"/>
    <property type="match status" value="1"/>
</dbReference>